<dbReference type="Gramene" id="EOY19463">
    <property type="protein sequence ID" value="EOY19463"/>
    <property type="gene ID" value="TCM_044584"/>
</dbReference>
<dbReference type="HOGENOM" id="CLU_2594644_0_0_1"/>
<accession>A0A061FRB6</accession>
<protein>
    <submittedName>
        <fullName evidence="1">Uncharacterized protein</fullName>
    </submittedName>
</protein>
<dbReference type="EMBL" id="CM001888">
    <property type="protein sequence ID" value="EOY19463.1"/>
    <property type="molecule type" value="Genomic_DNA"/>
</dbReference>
<gene>
    <name evidence="1" type="ORF">TCM_044584</name>
</gene>
<evidence type="ECO:0000313" key="2">
    <source>
        <dbReference type="Proteomes" id="UP000026915"/>
    </source>
</evidence>
<keyword evidence="2" id="KW-1185">Reference proteome</keyword>
<dbReference type="Proteomes" id="UP000026915">
    <property type="component" value="Chromosome 10"/>
</dbReference>
<organism evidence="1 2">
    <name type="scientific">Theobroma cacao</name>
    <name type="common">Cacao</name>
    <name type="synonym">Cocoa</name>
    <dbReference type="NCBI Taxonomy" id="3641"/>
    <lineage>
        <taxon>Eukaryota</taxon>
        <taxon>Viridiplantae</taxon>
        <taxon>Streptophyta</taxon>
        <taxon>Embryophyta</taxon>
        <taxon>Tracheophyta</taxon>
        <taxon>Spermatophyta</taxon>
        <taxon>Magnoliopsida</taxon>
        <taxon>eudicotyledons</taxon>
        <taxon>Gunneridae</taxon>
        <taxon>Pentapetalae</taxon>
        <taxon>rosids</taxon>
        <taxon>malvids</taxon>
        <taxon>Malvales</taxon>
        <taxon>Malvaceae</taxon>
        <taxon>Byttnerioideae</taxon>
        <taxon>Theobroma</taxon>
    </lineage>
</organism>
<sequence>MLNCYNSAQGSMWRKATTLSYSRPQCRGSQDCNAEENKATMLVKGRAPYKFTRLEHYNAKKGRTRCYCSKKGSSAKLGNYGHDAGRFSKNKNLTRFWK</sequence>
<dbReference type="AlphaFoldDB" id="A0A061FRB6"/>
<dbReference type="InParanoid" id="A0A061FRB6"/>
<name>A0A061FRB6_THECC</name>
<proteinExistence type="predicted"/>
<reference evidence="1 2" key="1">
    <citation type="journal article" date="2013" name="Genome Biol.">
        <title>The genome sequence of the most widely cultivated cacao type and its use to identify candidate genes regulating pod color.</title>
        <authorList>
            <person name="Motamayor J.C."/>
            <person name="Mockaitis K."/>
            <person name="Schmutz J."/>
            <person name="Haiminen N."/>
            <person name="Iii D.L."/>
            <person name="Cornejo O."/>
            <person name="Findley S.D."/>
            <person name="Zheng P."/>
            <person name="Utro F."/>
            <person name="Royaert S."/>
            <person name="Saski C."/>
            <person name="Jenkins J."/>
            <person name="Podicheti R."/>
            <person name="Zhao M."/>
            <person name="Scheffler B.E."/>
            <person name="Stack J.C."/>
            <person name="Feltus F.A."/>
            <person name="Mustiga G.M."/>
            <person name="Amores F."/>
            <person name="Phillips W."/>
            <person name="Marelli J.P."/>
            <person name="May G.D."/>
            <person name="Shapiro H."/>
            <person name="Ma J."/>
            <person name="Bustamante C.D."/>
            <person name="Schnell R.J."/>
            <person name="Main D."/>
            <person name="Gilbert D."/>
            <person name="Parida L."/>
            <person name="Kuhn D.N."/>
        </authorList>
    </citation>
    <scope>NUCLEOTIDE SEQUENCE [LARGE SCALE GENOMIC DNA]</scope>
    <source>
        <strain evidence="2">cv. Matina 1-6</strain>
    </source>
</reference>
<evidence type="ECO:0000313" key="1">
    <source>
        <dbReference type="EMBL" id="EOY19463.1"/>
    </source>
</evidence>